<dbReference type="Proteomes" id="UP000009168">
    <property type="component" value="Unassembled WGS sequence"/>
</dbReference>
<feature type="region of interest" description="Disordered" evidence="1">
    <location>
        <begin position="658"/>
        <end position="687"/>
    </location>
</feature>
<feature type="compositionally biased region" description="Polar residues" evidence="1">
    <location>
        <begin position="664"/>
        <end position="681"/>
    </location>
</feature>
<dbReference type="AlphaFoldDB" id="Q239E1"/>
<accession>Q239E1</accession>
<dbReference type="KEGG" id="tet:TTHERM_00448740"/>
<dbReference type="RefSeq" id="XP_001013274.1">
    <property type="nucleotide sequence ID" value="XM_001013274.2"/>
</dbReference>
<dbReference type="InParanoid" id="Q239E1"/>
<sequence>MDQKIMQQGRIFKNINSINGMKEFASEKSTLKLYVDNTNQSQNSMNNINLNTDRQLQISQRGNDVDLSMSQHSFIYKKTSSRPSSQKVNNLGLKISDLVQKKSNTYKSYLQNQKSINSSNQSKQNEQPCQNYQQRAILNSAKPQKLSSQTYQFQGLKKDNYFQTQNNIIYEKYVKGEVSIIELKRNNNLQGDYLKLSQQSDKQNILDKKITQFSNTFQDFNENQEIFNLSQSQKLTKQNKVGVFQQEQIAQVGHKSQEQIEQAKLCQSTKDQNCQLSKDSEQQNGCKQFFLMKKDSLNFEECSNMQKVSKGINSSFVSIGSKSGYNELFQHEKNLVTNNQMQSASRSNLGCSIYNNSTCSTTPAGIHNPEQITQQLVKQNLMIFNRKELFSAAKSSNTYTNSQKLILRQNQNKNLYKSYLNSQSNQISRQTSVYQKNVATDIERLVAKSNRKQIEKQIQSLDSEISTILVGNQSDRILLSRSIQGNPQIAGMGTNEIKDVATQKLTLNIQNLKNIKENNVENNIDDDIVISPLLEPSTQLNSQQKVGDDKKNFIKDLIQKKNQKQIPLIDAPFFQNKIFQQDTQFEFMEKVYSPKQIKQQFQDSIQVNQLQKQNSLSIESLSHNSPRNNFLTNQIEALSKSQENLKISQIIQKEQEQNQSSIKDIQQQPLQSRVQKSQQPKKNNDLKIKFIDKRFSDNIQQKKQENQILVKASSEAETQTNACEKFLKNMALRPKTGIPYNRNNSLIYTPRQMYNMNQQSNEENDKKPNSQNPVSSQQIERIRTPSQTHQKSLNIKQSNQQIHQFSPWQDNNMDEQYDQEDSLDFIQYTISS</sequence>
<gene>
    <name evidence="2" type="ORF">TTHERM_00448740</name>
</gene>
<dbReference type="HOGENOM" id="CLU_341174_0_0_1"/>
<evidence type="ECO:0000313" key="3">
    <source>
        <dbReference type="Proteomes" id="UP000009168"/>
    </source>
</evidence>
<keyword evidence="3" id="KW-1185">Reference proteome</keyword>
<evidence type="ECO:0000256" key="1">
    <source>
        <dbReference type="SAM" id="MobiDB-lite"/>
    </source>
</evidence>
<protein>
    <submittedName>
        <fullName evidence="2">Uncharacterized protein</fullName>
    </submittedName>
</protein>
<organism evidence="2 3">
    <name type="scientific">Tetrahymena thermophila (strain SB210)</name>
    <dbReference type="NCBI Taxonomy" id="312017"/>
    <lineage>
        <taxon>Eukaryota</taxon>
        <taxon>Sar</taxon>
        <taxon>Alveolata</taxon>
        <taxon>Ciliophora</taxon>
        <taxon>Intramacronucleata</taxon>
        <taxon>Oligohymenophorea</taxon>
        <taxon>Hymenostomatida</taxon>
        <taxon>Tetrahymenina</taxon>
        <taxon>Tetrahymenidae</taxon>
        <taxon>Tetrahymena</taxon>
    </lineage>
</organism>
<name>Q239E1_TETTS</name>
<feature type="compositionally biased region" description="Polar residues" evidence="1">
    <location>
        <begin position="769"/>
        <end position="789"/>
    </location>
</feature>
<proteinExistence type="predicted"/>
<dbReference type="GeneID" id="7824548"/>
<evidence type="ECO:0000313" key="2">
    <source>
        <dbReference type="EMBL" id="EAR93029.1"/>
    </source>
</evidence>
<dbReference type="EMBL" id="GG662738">
    <property type="protein sequence ID" value="EAR93029.1"/>
    <property type="molecule type" value="Genomic_DNA"/>
</dbReference>
<reference evidence="3" key="1">
    <citation type="journal article" date="2006" name="PLoS Biol.">
        <title>Macronuclear genome sequence of the ciliate Tetrahymena thermophila, a model eukaryote.</title>
        <authorList>
            <person name="Eisen J.A."/>
            <person name="Coyne R.S."/>
            <person name="Wu M."/>
            <person name="Wu D."/>
            <person name="Thiagarajan M."/>
            <person name="Wortman J.R."/>
            <person name="Badger J.H."/>
            <person name="Ren Q."/>
            <person name="Amedeo P."/>
            <person name="Jones K.M."/>
            <person name="Tallon L.J."/>
            <person name="Delcher A.L."/>
            <person name="Salzberg S.L."/>
            <person name="Silva J.C."/>
            <person name="Haas B.J."/>
            <person name="Majoros W.H."/>
            <person name="Farzad M."/>
            <person name="Carlton J.M."/>
            <person name="Smith R.K. Jr."/>
            <person name="Garg J."/>
            <person name="Pearlman R.E."/>
            <person name="Karrer K.M."/>
            <person name="Sun L."/>
            <person name="Manning G."/>
            <person name="Elde N.C."/>
            <person name="Turkewitz A.P."/>
            <person name="Asai D.J."/>
            <person name="Wilkes D.E."/>
            <person name="Wang Y."/>
            <person name="Cai H."/>
            <person name="Collins K."/>
            <person name="Stewart B.A."/>
            <person name="Lee S.R."/>
            <person name="Wilamowska K."/>
            <person name="Weinberg Z."/>
            <person name="Ruzzo W.L."/>
            <person name="Wloga D."/>
            <person name="Gaertig J."/>
            <person name="Frankel J."/>
            <person name="Tsao C.-C."/>
            <person name="Gorovsky M.A."/>
            <person name="Keeling P.J."/>
            <person name="Waller R.F."/>
            <person name="Patron N.J."/>
            <person name="Cherry J.M."/>
            <person name="Stover N.A."/>
            <person name="Krieger C.J."/>
            <person name="del Toro C."/>
            <person name="Ryder H.F."/>
            <person name="Williamson S.C."/>
            <person name="Barbeau R.A."/>
            <person name="Hamilton E.P."/>
            <person name="Orias E."/>
        </authorList>
    </citation>
    <scope>NUCLEOTIDE SEQUENCE [LARGE SCALE GENOMIC DNA]</scope>
    <source>
        <strain evidence="3">SB210</strain>
    </source>
</reference>
<feature type="region of interest" description="Disordered" evidence="1">
    <location>
        <begin position="758"/>
        <end position="789"/>
    </location>
</feature>